<evidence type="ECO:0000256" key="1">
    <source>
        <dbReference type="ARBA" id="ARBA00004236"/>
    </source>
</evidence>
<accession>A0ABY3W802</accession>
<feature type="region of interest" description="Disordered" evidence="10">
    <location>
        <begin position="1"/>
        <end position="22"/>
    </location>
</feature>
<dbReference type="InterPro" id="IPR029044">
    <property type="entry name" value="Nucleotide-diphossugar_trans"/>
</dbReference>
<comment type="pathway">
    <text evidence="7">Carotenoid biosynthesis; staphyloxanthin biosynthesis; staphyloxanthin from farnesyl diphosphate: step 4/5.</text>
</comment>
<keyword evidence="5" id="KW-0472">Membrane</keyword>
<dbReference type="InterPro" id="IPR001173">
    <property type="entry name" value="Glyco_trans_2-like"/>
</dbReference>
<evidence type="ECO:0000256" key="8">
    <source>
        <dbReference type="ARBA" id="ARBA00038120"/>
    </source>
</evidence>
<organism evidence="12 13">
    <name type="scientific">Arthrobacter sulfonylureivorans</name>
    <dbReference type="NCBI Taxonomy" id="2486855"/>
    <lineage>
        <taxon>Bacteria</taxon>
        <taxon>Bacillati</taxon>
        <taxon>Actinomycetota</taxon>
        <taxon>Actinomycetes</taxon>
        <taxon>Micrococcales</taxon>
        <taxon>Micrococcaceae</taxon>
        <taxon>Arthrobacter</taxon>
    </lineage>
</organism>
<dbReference type="CDD" id="cd00761">
    <property type="entry name" value="Glyco_tranf_GTA_type"/>
    <property type="match status" value="1"/>
</dbReference>
<dbReference type="RefSeq" id="WP_241913510.1">
    <property type="nucleotide sequence ID" value="NZ_CP093326.1"/>
</dbReference>
<evidence type="ECO:0000256" key="6">
    <source>
        <dbReference type="ARBA" id="ARBA00037281"/>
    </source>
</evidence>
<gene>
    <name evidence="12" type="ORF">MNQ99_15060</name>
</gene>
<dbReference type="Proteomes" id="UP000829069">
    <property type="component" value="Chromosome"/>
</dbReference>
<keyword evidence="2" id="KW-1003">Cell membrane</keyword>
<proteinExistence type="inferred from homology"/>
<keyword evidence="13" id="KW-1185">Reference proteome</keyword>
<dbReference type="PANTHER" id="PTHR43646">
    <property type="entry name" value="GLYCOSYLTRANSFERASE"/>
    <property type="match status" value="1"/>
</dbReference>
<comment type="subcellular location">
    <subcellularLocation>
        <location evidence="1">Cell membrane</location>
    </subcellularLocation>
</comment>
<comment type="similarity">
    <text evidence="8">Belongs to the glycosyltransferase 2 family. CrtQ subfamily.</text>
</comment>
<reference evidence="12 13" key="1">
    <citation type="submission" date="2022-03" db="EMBL/GenBank/DDBJ databases">
        <title>Isotopic signatures of nitrous oxide derived from detoxification processes.</title>
        <authorList>
            <person name="Behrendt U."/>
            <person name="Buchen C."/>
            <person name="Well R."/>
            <person name="Ulrich A."/>
            <person name="Rohe L."/>
            <person name="Kolb S."/>
            <person name="Schloter M."/>
            <person name="Horn M.A."/>
            <person name="Augustin J."/>
        </authorList>
    </citation>
    <scope>NUCLEOTIDE SEQUENCE [LARGE SCALE GENOMIC DNA]</scope>
    <source>
        <strain evidence="12 13">S4-C24</strain>
    </source>
</reference>
<dbReference type="SUPFAM" id="SSF53448">
    <property type="entry name" value="Nucleotide-diphospho-sugar transferases"/>
    <property type="match status" value="1"/>
</dbReference>
<dbReference type="PANTHER" id="PTHR43646:SF2">
    <property type="entry name" value="GLYCOSYLTRANSFERASE 2-LIKE DOMAIN-CONTAINING PROTEIN"/>
    <property type="match status" value="1"/>
</dbReference>
<dbReference type="Pfam" id="PF00535">
    <property type="entry name" value="Glycos_transf_2"/>
    <property type="match status" value="1"/>
</dbReference>
<protein>
    <recommendedName>
        <fullName evidence="9">4,4'-diaponeurosporenoate glycosyltransferase</fullName>
    </recommendedName>
</protein>
<evidence type="ECO:0000259" key="11">
    <source>
        <dbReference type="Pfam" id="PF00535"/>
    </source>
</evidence>
<evidence type="ECO:0000256" key="7">
    <source>
        <dbReference type="ARBA" id="ARBA00037904"/>
    </source>
</evidence>
<evidence type="ECO:0000256" key="3">
    <source>
        <dbReference type="ARBA" id="ARBA00022676"/>
    </source>
</evidence>
<keyword evidence="3" id="KW-0328">Glycosyltransferase</keyword>
<comment type="function">
    <text evidence="6">Catalyzes the glycosylation of 4,4'-diaponeurosporenoate, i.e. the esterification of glucose at the C1'' position with the carboxyl group of 4,4'-diaponeurosporenic acid, to form glycosyl-4,4'-diaponeurosporenoate. This is a step in the biosynthesis of staphyloxanthin, an orange pigment present in most staphylococci strains.</text>
</comment>
<dbReference type="Gene3D" id="3.90.550.10">
    <property type="entry name" value="Spore Coat Polysaccharide Biosynthesis Protein SpsA, Chain A"/>
    <property type="match status" value="1"/>
</dbReference>
<evidence type="ECO:0000256" key="2">
    <source>
        <dbReference type="ARBA" id="ARBA00022475"/>
    </source>
</evidence>
<evidence type="ECO:0000256" key="5">
    <source>
        <dbReference type="ARBA" id="ARBA00023136"/>
    </source>
</evidence>
<dbReference type="EMBL" id="CP093326">
    <property type="protein sequence ID" value="UNK45243.1"/>
    <property type="molecule type" value="Genomic_DNA"/>
</dbReference>
<feature type="domain" description="Glycosyltransferase 2-like" evidence="11">
    <location>
        <begin position="33"/>
        <end position="163"/>
    </location>
</feature>
<evidence type="ECO:0000256" key="4">
    <source>
        <dbReference type="ARBA" id="ARBA00022679"/>
    </source>
</evidence>
<evidence type="ECO:0000256" key="10">
    <source>
        <dbReference type="SAM" id="MobiDB-lite"/>
    </source>
</evidence>
<keyword evidence="4" id="KW-0808">Transferase</keyword>
<evidence type="ECO:0000313" key="13">
    <source>
        <dbReference type="Proteomes" id="UP000829069"/>
    </source>
</evidence>
<evidence type="ECO:0000256" key="9">
    <source>
        <dbReference type="ARBA" id="ARBA00040345"/>
    </source>
</evidence>
<sequence length="264" mass="27129">MTAAPVAGPTGVIPADSAAGGRDSAPTLRRIAVVVPVHNEEQLLGKCLRRLRRAMDVLRAARPECGVKLVVVLDRCTDQSAKIARHAARADGRIAVLAGDFGSVGAARAAGVCAALEADGRNAAAEETWLACTDADTLVPEDWLTSFALLANAGADAVAGTVEPETSSLAPGLLRAWRDNYAGQEPSTRVHGANLGVRASMYLAAGGFPALAEHEDVRLVEAIRTLGGLVLPAAHLQVTTSGRLQGRTPGGFAGYLANLEAAGS</sequence>
<evidence type="ECO:0000313" key="12">
    <source>
        <dbReference type="EMBL" id="UNK45243.1"/>
    </source>
</evidence>
<name>A0ABY3W802_9MICC</name>